<keyword evidence="3" id="KW-0812">Transmembrane</keyword>
<dbReference type="Proteomes" id="UP000254575">
    <property type="component" value="Unassembled WGS sequence"/>
</dbReference>
<evidence type="ECO:0000256" key="1">
    <source>
        <dbReference type="ARBA" id="ARBA00023186"/>
    </source>
</evidence>
<gene>
    <name evidence="4" type="ORF">NCTC10717_01097</name>
</gene>
<evidence type="ECO:0008006" key="6">
    <source>
        <dbReference type="Google" id="ProtNLM"/>
    </source>
</evidence>
<reference evidence="4 5" key="1">
    <citation type="submission" date="2018-06" db="EMBL/GenBank/DDBJ databases">
        <authorList>
            <consortium name="Pathogen Informatics"/>
            <person name="Doyle S."/>
        </authorList>
    </citation>
    <scope>NUCLEOTIDE SEQUENCE [LARGE SCALE GENOMIC DNA]</scope>
    <source>
        <strain evidence="4 5">NCTC10717</strain>
    </source>
</reference>
<evidence type="ECO:0000313" key="4">
    <source>
        <dbReference type="EMBL" id="SUO96657.1"/>
    </source>
</evidence>
<protein>
    <recommendedName>
        <fullName evidence="6">DnaJ domain</fullName>
    </recommendedName>
</protein>
<dbReference type="InterPro" id="IPR036869">
    <property type="entry name" value="J_dom_sf"/>
</dbReference>
<proteinExistence type="predicted"/>
<feature type="transmembrane region" description="Helical" evidence="3">
    <location>
        <begin position="220"/>
        <end position="245"/>
    </location>
</feature>
<feature type="region of interest" description="Disordered" evidence="2">
    <location>
        <begin position="67"/>
        <end position="100"/>
    </location>
</feature>
<feature type="transmembrane region" description="Helical" evidence="3">
    <location>
        <begin position="182"/>
        <end position="199"/>
    </location>
</feature>
<dbReference type="EMBL" id="UHIA01000004">
    <property type="protein sequence ID" value="SUO96657.1"/>
    <property type="molecule type" value="Genomic_DNA"/>
</dbReference>
<dbReference type="SUPFAM" id="SSF46565">
    <property type="entry name" value="Chaperone J-domain"/>
    <property type="match status" value="1"/>
</dbReference>
<keyword evidence="1" id="KW-0143">Chaperone</keyword>
<organism evidence="4 5">
    <name type="scientific">Suttonella indologenes</name>
    <dbReference type="NCBI Taxonomy" id="13276"/>
    <lineage>
        <taxon>Bacteria</taxon>
        <taxon>Pseudomonadati</taxon>
        <taxon>Pseudomonadota</taxon>
        <taxon>Gammaproteobacteria</taxon>
        <taxon>Cardiobacteriales</taxon>
        <taxon>Cardiobacteriaceae</taxon>
        <taxon>Suttonella</taxon>
    </lineage>
</organism>
<sequence length="254" mass="28502">MSKNYYDIIKLPQSATQTEVDKRLAEMAAREIPSHLQSSFLQIRHTLGDPQRRRNYDAALAAKQQPISVAPQAEKTDVASNKNHRAEPRAKPISQANPYQAPTTNLQKITQEEAPPLFNPNAAGLWSLLFSPIFGSYLHLQNCLALGDEEGAKENRSMFYTMIALFSVIIFLSVFMPSIGDKIPNVIGLVFLLLWWLRVGKKHKLAVRERFGDDYPRRSMTKAVLIGIGIYVAVFIALFVLILIADAMGIIHLE</sequence>
<evidence type="ECO:0000256" key="3">
    <source>
        <dbReference type="SAM" id="Phobius"/>
    </source>
</evidence>
<name>A0A380MYX0_9GAMM</name>
<dbReference type="RefSeq" id="WP_115218350.1">
    <property type="nucleotide sequence ID" value="NZ_UHIA01000004.1"/>
</dbReference>
<keyword evidence="3" id="KW-1133">Transmembrane helix</keyword>
<feature type="transmembrane region" description="Helical" evidence="3">
    <location>
        <begin position="158"/>
        <end position="176"/>
    </location>
</feature>
<accession>A0A380MYX0</accession>
<keyword evidence="3" id="KW-0472">Membrane</keyword>
<dbReference type="OrthoDB" id="6690513at2"/>
<evidence type="ECO:0000313" key="5">
    <source>
        <dbReference type="Proteomes" id="UP000254575"/>
    </source>
</evidence>
<dbReference type="AlphaFoldDB" id="A0A380MYX0"/>
<keyword evidence="5" id="KW-1185">Reference proteome</keyword>
<evidence type="ECO:0000256" key="2">
    <source>
        <dbReference type="SAM" id="MobiDB-lite"/>
    </source>
</evidence>